<dbReference type="Gene3D" id="3.40.630.30">
    <property type="match status" value="1"/>
</dbReference>
<evidence type="ECO:0000313" key="1">
    <source>
        <dbReference type="EMBL" id="PKR85558.1"/>
    </source>
</evidence>
<protein>
    <recommendedName>
        <fullName evidence="3">BioF2-like acetyltransferase domain-containing protein</fullName>
    </recommendedName>
</protein>
<name>A0A2N3LLQ7_9BACI</name>
<dbReference type="OrthoDB" id="5622654at2"/>
<keyword evidence="2" id="KW-1185">Reference proteome</keyword>
<accession>A0A2N3LLQ7</accession>
<dbReference type="EMBL" id="PIQO01000004">
    <property type="protein sequence ID" value="PKR85558.1"/>
    <property type="molecule type" value="Genomic_DNA"/>
</dbReference>
<proteinExistence type="predicted"/>
<dbReference type="RefSeq" id="WP_101353608.1">
    <property type="nucleotide sequence ID" value="NZ_PIQO01000004.1"/>
</dbReference>
<organism evidence="1 2">
    <name type="scientific">Heyndrickxia camelliae</name>
    <dbReference type="NCBI Taxonomy" id="1707093"/>
    <lineage>
        <taxon>Bacteria</taxon>
        <taxon>Bacillati</taxon>
        <taxon>Bacillota</taxon>
        <taxon>Bacilli</taxon>
        <taxon>Bacillales</taxon>
        <taxon>Bacillaceae</taxon>
        <taxon>Heyndrickxia</taxon>
    </lineage>
</organism>
<evidence type="ECO:0000313" key="2">
    <source>
        <dbReference type="Proteomes" id="UP000233440"/>
    </source>
</evidence>
<comment type="caution">
    <text evidence="1">The sequence shown here is derived from an EMBL/GenBank/DDBJ whole genome shotgun (WGS) entry which is preliminary data.</text>
</comment>
<dbReference type="AlphaFoldDB" id="A0A2N3LLQ7"/>
<dbReference type="InterPro" id="IPR016181">
    <property type="entry name" value="Acyl_CoA_acyltransferase"/>
</dbReference>
<reference evidence="1 2" key="1">
    <citation type="submission" date="2017-11" db="EMBL/GenBank/DDBJ databases">
        <title>Bacillus camelliae sp. nov., isolated from pu'er tea.</title>
        <authorList>
            <person name="Niu L."/>
        </authorList>
    </citation>
    <scope>NUCLEOTIDE SEQUENCE [LARGE SCALE GENOMIC DNA]</scope>
    <source>
        <strain evidence="1 2">7578-1</strain>
    </source>
</reference>
<gene>
    <name evidence="1" type="ORF">CWO92_07545</name>
</gene>
<sequence>MLTLYYKRNIFKICEIFGSISVHPSNQKYDISIHQELLFSPLDNKKSGKFSFHLLIPNYIIDLKQTEQEIYSAIHKNTRYKINRAMKRDSLHYYELTNPTNEELEKFQLFFNPFAKEKGIRVCDMNKLKALRDQNALIISYITDHNGQVLCYHVYHIDDLQSYLIYSASQRFTHINSSTSNLIGRANRLLHWKDIQSFKSKGCEWYNFGGKVLGNHDKRGKNVNTFKLEFGPTVAYDVRTFKANGLMGKIGLFYLFFKWRRSPEYRFSKLVKHKTSASMLY</sequence>
<dbReference type="SUPFAM" id="SSF55729">
    <property type="entry name" value="Acyl-CoA N-acyltransferases (Nat)"/>
    <property type="match status" value="1"/>
</dbReference>
<evidence type="ECO:0008006" key="3">
    <source>
        <dbReference type="Google" id="ProtNLM"/>
    </source>
</evidence>
<dbReference type="Proteomes" id="UP000233440">
    <property type="component" value="Unassembled WGS sequence"/>
</dbReference>